<dbReference type="EMBL" id="JAIWQS010000005">
    <property type="protein sequence ID" value="KAJ8764108.1"/>
    <property type="molecule type" value="Genomic_DNA"/>
</dbReference>
<dbReference type="InterPro" id="IPR056706">
    <property type="entry name" value="DUF7804"/>
</dbReference>
<evidence type="ECO:0000313" key="3">
    <source>
        <dbReference type="Proteomes" id="UP001159364"/>
    </source>
</evidence>
<gene>
    <name evidence="2" type="ORF">K2173_005013</name>
</gene>
<evidence type="ECO:0000259" key="1">
    <source>
        <dbReference type="Pfam" id="PF25089"/>
    </source>
</evidence>
<reference evidence="2 3" key="1">
    <citation type="submission" date="2021-09" db="EMBL/GenBank/DDBJ databases">
        <title>Genomic insights and catalytic innovation underlie evolution of tropane alkaloids biosynthesis.</title>
        <authorList>
            <person name="Wang Y.-J."/>
            <person name="Tian T."/>
            <person name="Huang J.-P."/>
            <person name="Huang S.-X."/>
        </authorList>
    </citation>
    <scope>NUCLEOTIDE SEQUENCE [LARGE SCALE GENOMIC DNA]</scope>
    <source>
        <strain evidence="2">KIB-2018</strain>
        <tissue evidence="2">Leaf</tissue>
    </source>
</reference>
<evidence type="ECO:0000313" key="2">
    <source>
        <dbReference type="EMBL" id="KAJ8764108.1"/>
    </source>
</evidence>
<comment type="caution">
    <text evidence="2">The sequence shown here is derived from an EMBL/GenBank/DDBJ whole genome shotgun (WGS) entry which is preliminary data.</text>
</comment>
<dbReference type="Proteomes" id="UP001159364">
    <property type="component" value="Linkage Group LG05"/>
</dbReference>
<accession>A0AAV8TD14</accession>
<sequence>MASVGNNIHWGGSNLLSRRLLSQDQNVMLRKCCVAIPENCEKPKKGMRLRLSNGISMSMKKIEGGSSKTTWDSCLHKYDNGKAKEKMVGGEKLDEWTRGSVVEIVKNLREAPLLVQVYSKNNGQTTTLKTEKAVEQNWPNVIEKWREKGAPIPEGLIFVEQLGEEEVVDHDHGGKNEEGKRGNDIEGGSCFGIVVQGKEVEYGPACYLLKTSSGGSGLGGACCTHFCLMKVKSFRETAMSQLKNCWLVQSQ</sequence>
<feature type="domain" description="DUF7804" evidence="1">
    <location>
        <begin position="90"/>
        <end position="167"/>
    </location>
</feature>
<organism evidence="2 3">
    <name type="scientific">Erythroxylum novogranatense</name>
    <dbReference type="NCBI Taxonomy" id="1862640"/>
    <lineage>
        <taxon>Eukaryota</taxon>
        <taxon>Viridiplantae</taxon>
        <taxon>Streptophyta</taxon>
        <taxon>Embryophyta</taxon>
        <taxon>Tracheophyta</taxon>
        <taxon>Spermatophyta</taxon>
        <taxon>Magnoliopsida</taxon>
        <taxon>eudicotyledons</taxon>
        <taxon>Gunneridae</taxon>
        <taxon>Pentapetalae</taxon>
        <taxon>rosids</taxon>
        <taxon>fabids</taxon>
        <taxon>Malpighiales</taxon>
        <taxon>Erythroxylaceae</taxon>
        <taxon>Erythroxylum</taxon>
    </lineage>
</organism>
<keyword evidence="3" id="KW-1185">Reference proteome</keyword>
<dbReference type="PANTHER" id="PTHR35127">
    <property type="entry name" value="OS03G0736900 PROTEIN"/>
    <property type="match status" value="1"/>
</dbReference>
<dbReference type="Pfam" id="PF25089">
    <property type="entry name" value="DUF7804"/>
    <property type="match status" value="1"/>
</dbReference>
<name>A0AAV8TD14_9ROSI</name>
<dbReference type="AlphaFoldDB" id="A0AAV8TD14"/>
<protein>
    <recommendedName>
        <fullName evidence="1">DUF7804 domain-containing protein</fullName>
    </recommendedName>
</protein>
<dbReference type="PANTHER" id="PTHR35127:SF1">
    <property type="entry name" value="GENOME ASSEMBLY, CHROMOSOME: A10"/>
    <property type="match status" value="1"/>
</dbReference>
<proteinExistence type="predicted"/>